<dbReference type="PANTHER" id="PTHR14969">
    <property type="entry name" value="SPHINGOSINE-1-PHOSPHATE PHOSPHOHYDROLASE"/>
    <property type="match status" value="1"/>
</dbReference>
<dbReference type="SMART" id="SM00014">
    <property type="entry name" value="acidPPc"/>
    <property type="match status" value="1"/>
</dbReference>
<proteinExistence type="predicted"/>
<dbReference type="AlphaFoldDB" id="A0A9J6C781"/>
<dbReference type="Gene3D" id="1.20.144.10">
    <property type="entry name" value="Phosphatidic acid phosphatase type 2/haloperoxidase"/>
    <property type="match status" value="1"/>
</dbReference>
<gene>
    <name evidence="3" type="ORF">PVAND_007244</name>
</gene>
<feature type="transmembrane region" description="Helical" evidence="1">
    <location>
        <begin position="183"/>
        <end position="205"/>
    </location>
</feature>
<feature type="transmembrane region" description="Helical" evidence="1">
    <location>
        <begin position="146"/>
        <end position="171"/>
    </location>
</feature>
<keyword evidence="1" id="KW-1133">Transmembrane helix</keyword>
<dbReference type="EMBL" id="JADBJN010000002">
    <property type="protein sequence ID" value="KAG5677486.1"/>
    <property type="molecule type" value="Genomic_DNA"/>
</dbReference>
<evidence type="ECO:0000313" key="4">
    <source>
        <dbReference type="Proteomes" id="UP001107558"/>
    </source>
</evidence>
<dbReference type="SUPFAM" id="SSF48317">
    <property type="entry name" value="Acid phosphatase/Vanadium-dependent haloperoxidase"/>
    <property type="match status" value="1"/>
</dbReference>
<dbReference type="Proteomes" id="UP001107558">
    <property type="component" value="Chromosome 2"/>
</dbReference>
<feature type="transmembrane region" description="Helical" evidence="1">
    <location>
        <begin position="96"/>
        <end position="114"/>
    </location>
</feature>
<feature type="domain" description="Phosphatidic acid phosphatase type 2/haloperoxidase" evidence="2">
    <location>
        <begin position="94"/>
        <end position="201"/>
    </location>
</feature>
<keyword evidence="1" id="KW-0472">Membrane</keyword>
<protein>
    <recommendedName>
        <fullName evidence="2">Phosphatidic acid phosphatase type 2/haloperoxidase domain-containing protein</fullName>
    </recommendedName>
</protein>
<comment type="caution">
    <text evidence="3">The sequence shown here is derived from an EMBL/GenBank/DDBJ whole genome shotgun (WGS) entry which is preliminary data.</text>
</comment>
<dbReference type="InterPro" id="IPR036938">
    <property type="entry name" value="PAP2/HPO_sf"/>
</dbReference>
<dbReference type="PANTHER" id="PTHR14969:SF13">
    <property type="entry name" value="AT30094P"/>
    <property type="match status" value="1"/>
</dbReference>
<organism evidence="3 4">
    <name type="scientific">Polypedilum vanderplanki</name>
    <name type="common">Sleeping chironomid midge</name>
    <dbReference type="NCBI Taxonomy" id="319348"/>
    <lineage>
        <taxon>Eukaryota</taxon>
        <taxon>Metazoa</taxon>
        <taxon>Ecdysozoa</taxon>
        <taxon>Arthropoda</taxon>
        <taxon>Hexapoda</taxon>
        <taxon>Insecta</taxon>
        <taxon>Pterygota</taxon>
        <taxon>Neoptera</taxon>
        <taxon>Endopterygota</taxon>
        <taxon>Diptera</taxon>
        <taxon>Nematocera</taxon>
        <taxon>Chironomoidea</taxon>
        <taxon>Chironomidae</taxon>
        <taxon>Chironominae</taxon>
        <taxon>Polypedilum</taxon>
        <taxon>Polypedilum</taxon>
    </lineage>
</organism>
<keyword evidence="4" id="KW-1185">Reference proteome</keyword>
<keyword evidence="1" id="KW-0812">Transmembrane</keyword>
<dbReference type="GO" id="GO:0042392">
    <property type="term" value="F:sphingosine-1-phosphate phosphatase activity"/>
    <property type="evidence" value="ECO:0007669"/>
    <property type="project" value="TreeGrafter"/>
</dbReference>
<dbReference type="InterPro" id="IPR000326">
    <property type="entry name" value="PAP2/HPO"/>
</dbReference>
<evidence type="ECO:0000259" key="2">
    <source>
        <dbReference type="SMART" id="SM00014"/>
    </source>
</evidence>
<reference evidence="3" key="1">
    <citation type="submission" date="2021-03" db="EMBL/GenBank/DDBJ databases">
        <title>Chromosome level genome of the anhydrobiotic midge Polypedilum vanderplanki.</title>
        <authorList>
            <person name="Yoshida Y."/>
            <person name="Kikawada T."/>
            <person name="Gusev O."/>
        </authorList>
    </citation>
    <scope>NUCLEOTIDE SEQUENCE</scope>
    <source>
        <strain evidence="3">NIAS01</strain>
        <tissue evidence="3">Whole body or cell culture</tissue>
    </source>
</reference>
<dbReference type="Pfam" id="PF01569">
    <property type="entry name" value="PAP2"/>
    <property type="match status" value="1"/>
</dbReference>
<name>A0A9J6C781_POLVA</name>
<dbReference type="CDD" id="cd03391">
    <property type="entry name" value="PAP2_containing_2_like"/>
    <property type="match status" value="1"/>
</dbReference>
<accession>A0A9J6C781</accession>
<evidence type="ECO:0000313" key="3">
    <source>
        <dbReference type="EMBL" id="KAG5677486.1"/>
    </source>
</evidence>
<dbReference type="OrthoDB" id="10266771at2759"/>
<evidence type="ECO:0000256" key="1">
    <source>
        <dbReference type="SAM" id="Phobius"/>
    </source>
</evidence>
<feature type="transmembrane region" description="Helical" evidence="1">
    <location>
        <begin position="63"/>
        <end position="84"/>
    </location>
</feature>
<sequence>MSVNKQAAQPASINSDTRLEGDKRVVPEPLKNLLKKDVEITKRFVAFCLNFVQIRSFKTHCKFLEWSCHGVVWLTGLIAFTYFMNNNKLHEVEVNLFIALVIDILVVAIVKAITRRRRPAINDDPFSIGPDQYSFPSGHASRASMLLIFFTCLYSLPMLFWPPLLAWWFSISISRLLLYRHHILDVVAGVLIGFTEALIIGLIWIGPKTATEFIKWISDEKTAGSDAEII</sequence>